<name>A0A835YJG3_9STRA</name>
<feature type="compositionally biased region" description="Basic residues" evidence="5">
    <location>
        <begin position="138"/>
        <end position="148"/>
    </location>
</feature>
<feature type="region of interest" description="Disordered" evidence="5">
    <location>
        <begin position="102"/>
        <end position="170"/>
    </location>
</feature>
<evidence type="ECO:0000256" key="4">
    <source>
        <dbReference type="ARBA" id="ARBA00023242"/>
    </source>
</evidence>
<dbReference type="InterPro" id="IPR038291">
    <property type="entry name" value="SAP30_C_sf"/>
</dbReference>
<feature type="compositionally biased region" description="Acidic residues" evidence="5">
    <location>
        <begin position="337"/>
        <end position="346"/>
    </location>
</feature>
<reference evidence="7" key="1">
    <citation type="submission" date="2021-02" db="EMBL/GenBank/DDBJ databases">
        <title>First Annotated Genome of the Yellow-green Alga Tribonema minus.</title>
        <authorList>
            <person name="Mahan K.M."/>
        </authorList>
    </citation>
    <scope>NUCLEOTIDE SEQUENCE</scope>
    <source>
        <strain evidence="7">UTEX B ZZ1240</strain>
    </source>
</reference>
<evidence type="ECO:0000256" key="3">
    <source>
        <dbReference type="ARBA" id="ARBA00023163"/>
    </source>
</evidence>
<dbReference type="PANTHER" id="PTHR21539:SF0">
    <property type="entry name" value="SAGA-ASSOCIATED FACTOR 29"/>
    <property type="match status" value="1"/>
</dbReference>
<accession>A0A835YJG3</accession>
<dbReference type="EMBL" id="JAFCMP010000538">
    <property type="protein sequence ID" value="KAG5176280.1"/>
    <property type="molecule type" value="Genomic_DNA"/>
</dbReference>
<dbReference type="InterPro" id="IPR010750">
    <property type="entry name" value="SGF29_tudor-like_dom"/>
</dbReference>
<protein>
    <submittedName>
        <fullName evidence="7">SGF29 tudor-like domain-containing protein</fullName>
    </submittedName>
</protein>
<feature type="region of interest" description="Disordered" evidence="5">
    <location>
        <begin position="308"/>
        <end position="366"/>
    </location>
</feature>
<dbReference type="Gene3D" id="2.30.30.140">
    <property type="match status" value="2"/>
</dbReference>
<dbReference type="Gene3D" id="6.10.160.20">
    <property type="match status" value="1"/>
</dbReference>
<dbReference type="Proteomes" id="UP000664859">
    <property type="component" value="Unassembled WGS sequence"/>
</dbReference>
<dbReference type="GO" id="GO:0000124">
    <property type="term" value="C:SAGA complex"/>
    <property type="evidence" value="ECO:0007669"/>
    <property type="project" value="InterPro"/>
</dbReference>
<proteinExistence type="predicted"/>
<evidence type="ECO:0000256" key="1">
    <source>
        <dbReference type="ARBA" id="ARBA00004123"/>
    </source>
</evidence>
<dbReference type="GO" id="GO:0005634">
    <property type="term" value="C:nucleus"/>
    <property type="evidence" value="ECO:0007669"/>
    <property type="project" value="UniProtKB-SubCell"/>
</dbReference>
<comment type="caution">
    <text evidence="7">The sequence shown here is derived from an EMBL/GenBank/DDBJ whole genome shotgun (WGS) entry which is preliminary data.</text>
</comment>
<sequence>MSELGVSQNAFAPSQQDTRAYLPFHRSEKYSPTLTVDFRKLELRSLHNYVKYYSIPVREDSTRNELAVAVGRHFEALRVSEMGVIGALLQKCSADCKAAKASSQESTDGSGGTSDEAGSHETDSAEHAVASQPGSAVKKAHKGAKATRKTSGVARRDEAAVIERTRRRSAQAVTAVTANGGRGMRARVGEQVACLMDADAATESEQAMILARVDKYHADSEEYECTDEDDKDNTFVIQAQNVIRLADNSKGLDKGSECLAVFPDTTSFYRATVHRVNRHSAAASAAHWQAASNERGALEIVVKFQDDEDETGATPARRVASRHVIPVPPQWRRNDEEAHDDTDNDVASEFNDVASSQHRRAKRAKQ</sequence>
<dbReference type="CDD" id="cd20393">
    <property type="entry name" value="Tudor_SGF29_rpt1"/>
    <property type="match status" value="1"/>
</dbReference>
<dbReference type="InterPro" id="IPR025718">
    <property type="entry name" value="SAP30_Sin3-bd"/>
</dbReference>
<evidence type="ECO:0000313" key="8">
    <source>
        <dbReference type="Proteomes" id="UP000664859"/>
    </source>
</evidence>
<dbReference type="PANTHER" id="PTHR21539">
    <property type="entry name" value="SAGA-ASSOCIATED FACTOR 29"/>
    <property type="match status" value="1"/>
</dbReference>
<gene>
    <name evidence="7" type="ORF">JKP88DRAFT_335921</name>
</gene>
<comment type="subcellular location">
    <subcellularLocation>
        <location evidence="1">Nucleus</location>
    </subcellularLocation>
</comment>
<evidence type="ECO:0000259" key="6">
    <source>
        <dbReference type="PROSITE" id="PS51518"/>
    </source>
</evidence>
<organism evidence="7 8">
    <name type="scientific">Tribonema minus</name>
    <dbReference type="NCBI Taxonomy" id="303371"/>
    <lineage>
        <taxon>Eukaryota</taxon>
        <taxon>Sar</taxon>
        <taxon>Stramenopiles</taxon>
        <taxon>Ochrophyta</taxon>
        <taxon>PX clade</taxon>
        <taxon>Xanthophyceae</taxon>
        <taxon>Tribonematales</taxon>
        <taxon>Tribonemataceae</taxon>
        <taxon>Tribonema</taxon>
    </lineage>
</organism>
<dbReference type="OrthoDB" id="5411773at2759"/>
<feature type="domain" description="SGF29 C-terminal" evidence="6">
    <location>
        <begin position="182"/>
        <end position="333"/>
    </location>
</feature>
<evidence type="ECO:0000256" key="2">
    <source>
        <dbReference type="ARBA" id="ARBA00023015"/>
    </source>
</evidence>
<feature type="compositionally biased region" description="Basic and acidic residues" evidence="5">
    <location>
        <begin position="117"/>
        <end position="126"/>
    </location>
</feature>
<dbReference type="CDD" id="cd20394">
    <property type="entry name" value="Tudor_SGF29_rpt2"/>
    <property type="match status" value="1"/>
</dbReference>
<dbReference type="InterPro" id="IPR047288">
    <property type="entry name" value="Tudor_SGF29_rpt1"/>
</dbReference>
<evidence type="ECO:0000256" key="5">
    <source>
        <dbReference type="SAM" id="MobiDB-lite"/>
    </source>
</evidence>
<evidence type="ECO:0000313" key="7">
    <source>
        <dbReference type="EMBL" id="KAG5176280.1"/>
    </source>
</evidence>
<feature type="compositionally biased region" description="Basic residues" evidence="5">
    <location>
        <begin position="357"/>
        <end position="366"/>
    </location>
</feature>
<dbReference type="Pfam" id="PF13867">
    <property type="entry name" value="SAP30_Sin3_bdg"/>
    <property type="match status" value="1"/>
</dbReference>
<keyword evidence="2" id="KW-0805">Transcription regulation</keyword>
<dbReference type="InterPro" id="IPR047287">
    <property type="entry name" value="Tudor_SGF29_rpt2"/>
</dbReference>
<dbReference type="PROSITE" id="PS51518">
    <property type="entry name" value="SGF29_C"/>
    <property type="match status" value="1"/>
</dbReference>
<feature type="compositionally biased region" description="Basic and acidic residues" evidence="5">
    <location>
        <begin position="154"/>
        <end position="164"/>
    </location>
</feature>
<dbReference type="AlphaFoldDB" id="A0A835YJG3"/>
<dbReference type="Pfam" id="PF07039">
    <property type="entry name" value="SGF29_Tudor"/>
    <property type="match status" value="1"/>
</dbReference>
<keyword evidence="8" id="KW-1185">Reference proteome</keyword>
<dbReference type="InterPro" id="IPR037802">
    <property type="entry name" value="SGF29"/>
</dbReference>
<keyword evidence="4" id="KW-0539">Nucleus</keyword>
<keyword evidence="3" id="KW-0804">Transcription</keyword>